<feature type="transmembrane region" description="Helical" evidence="1">
    <location>
        <begin position="248"/>
        <end position="267"/>
    </location>
</feature>
<evidence type="ECO:0000313" key="3">
    <source>
        <dbReference type="Proteomes" id="UP000253961"/>
    </source>
</evidence>
<sequence>MRPTKPIYYLLLYFPFLLAWAFQSLPHTSYLIAWLGSFLIFLVCYKGIIKKLPDDLPVIEQLLRPVFFLHIIFAGYMACTSIFYYLNALGYEYLTYVGNRNPFMGDIYESIAQCQRYYVLGHAALVHGILNAMKYPQEKRYQLYAPSMSNLLLGISFFCLPLSYFFSRVGALSQFSVQLSGLSFVAGAIALAFAIREHKRVNLWAAGGLFTLNMISALSSGFKEPIIICVLLLGVFLLPVYGKKILPVFGSLLLLLFFVLPTFIGNFRKIVSEGGDSITARDKSIDRIINNENLAEDLREDNWAFLTGRLSEIDMFIRYTQSTPRFIPYYKTTILQDGIKTIVPRFFWPGKPDVEQMIMSRVYAAGVVDRLSIVSAKPAYIVDCYLSYGAIGIWMGLFLYGYVAQKISQLAERLFGSYFMGTAVMFAGLFQILWRGNSFEFLINAVFWSLVTMFIFYLIFKARGILFRIEG</sequence>
<accession>A0A369Q1J6</accession>
<organism evidence="2 3">
    <name type="scientific">Pedobacter chinensis</name>
    <dbReference type="NCBI Taxonomy" id="2282421"/>
    <lineage>
        <taxon>Bacteria</taxon>
        <taxon>Pseudomonadati</taxon>
        <taxon>Bacteroidota</taxon>
        <taxon>Sphingobacteriia</taxon>
        <taxon>Sphingobacteriales</taxon>
        <taxon>Sphingobacteriaceae</taxon>
        <taxon>Pedobacter</taxon>
    </lineage>
</organism>
<proteinExistence type="predicted"/>
<dbReference type="Proteomes" id="UP000253961">
    <property type="component" value="Unassembled WGS sequence"/>
</dbReference>
<evidence type="ECO:0008006" key="4">
    <source>
        <dbReference type="Google" id="ProtNLM"/>
    </source>
</evidence>
<dbReference type="EMBL" id="QPKV01000004">
    <property type="protein sequence ID" value="RDC56208.1"/>
    <property type="molecule type" value="Genomic_DNA"/>
</dbReference>
<protein>
    <recommendedName>
        <fullName evidence="4">O-antigen polysaccharide polymerase Wzy</fullName>
    </recommendedName>
</protein>
<comment type="caution">
    <text evidence="2">The sequence shown here is derived from an EMBL/GenBank/DDBJ whole genome shotgun (WGS) entry which is preliminary data.</text>
</comment>
<keyword evidence="1" id="KW-0472">Membrane</keyword>
<evidence type="ECO:0000256" key="1">
    <source>
        <dbReference type="SAM" id="Phobius"/>
    </source>
</evidence>
<dbReference type="OrthoDB" id="735382at2"/>
<dbReference type="RefSeq" id="WP_115402939.1">
    <property type="nucleotide sequence ID" value="NZ_QPKV01000004.1"/>
</dbReference>
<feature type="transmembrane region" description="Helical" evidence="1">
    <location>
        <begin position="415"/>
        <end position="435"/>
    </location>
</feature>
<keyword evidence="1" id="KW-0812">Transmembrane</keyword>
<feature type="transmembrane region" description="Helical" evidence="1">
    <location>
        <begin position="147"/>
        <end position="166"/>
    </location>
</feature>
<feature type="transmembrane region" description="Helical" evidence="1">
    <location>
        <begin position="7"/>
        <end position="23"/>
    </location>
</feature>
<feature type="transmembrane region" description="Helical" evidence="1">
    <location>
        <begin position="441"/>
        <end position="460"/>
    </location>
</feature>
<feature type="transmembrane region" description="Helical" evidence="1">
    <location>
        <begin position="66"/>
        <end position="86"/>
    </location>
</feature>
<dbReference type="NCBIfam" id="NF046084">
    <property type="entry name" value="XrtY_assoc_Wzy"/>
    <property type="match status" value="1"/>
</dbReference>
<gene>
    <name evidence="2" type="ORF">DU508_11395</name>
</gene>
<feature type="transmembrane region" description="Helical" evidence="1">
    <location>
        <begin position="172"/>
        <end position="194"/>
    </location>
</feature>
<feature type="transmembrane region" description="Helical" evidence="1">
    <location>
        <begin position="385"/>
        <end position="403"/>
    </location>
</feature>
<dbReference type="AlphaFoldDB" id="A0A369Q1J6"/>
<feature type="transmembrane region" description="Helical" evidence="1">
    <location>
        <begin position="225"/>
        <end position="241"/>
    </location>
</feature>
<feature type="transmembrane region" description="Helical" evidence="1">
    <location>
        <begin position="29"/>
        <end position="45"/>
    </location>
</feature>
<reference evidence="2 3" key="1">
    <citation type="submission" date="2018-07" db="EMBL/GenBank/DDBJ databases">
        <title>Pedobacter sp. nov., isolated from soil.</title>
        <authorList>
            <person name="Zhou L.Y."/>
            <person name="Du Z.J."/>
        </authorList>
    </citation>
    <scope>NUCLEOTIDE SEQUENCE [LARGE SCALE GENOMIC DNA]</scope>
    <source>
        <strain evidence="2 3">JDX94</strain>
    </source>
</reference>
<keyword evidence="3" id="KW-1185">Reference proteome</keyword>
<name>A0A369Q1J6_9SPHI</name>
<keyword evidence="1" id="KW-1133">Transmembrane helix</keyword>
<evidence type="ECO:0000313" key="2">
    <source>
        <dbReference type="EMBL" id="RDC56208.1"/>
    </source>
</evidence>